<dbReference type="EMBL" id="CP017258">
    <property type="protein sequence ID" value="AQW87909.1"/>
    <property type="molecule type" value="Genomic_DNA"/>
</dbReference>
<sequence>MVLSLGDFKFNWDQTNSIALQSEFGISKNERINNNPAFFRQTLQSQSITIEGKTLPYKRDKQSGLKKLYELADSGKSHILVTGYGKYLGRFAIMSINENQSIFTDNGLFFTQSFSLELVRDYE</sequence>
<dbReference type="Pfam" id="PF06995">
    <property type="entry name" value="Phage_P2_GpU"/>
    <property type="match status" value="1"/>
</dbReference>
<accession>A0A1S6U888</accession>
<dbReference type="Proteomes" id="UP000190868">
    <property type="component" value="Chromosome"/>
</dbReference>
<dbReference type="RefSeq" id="WP_078422819.1">
    <property type="nucleotide sequence ID" value="NZ_CP017018.1"/>
</dbReference>
<keyword evidence="2" id="KW-1185">Reference proteome</keyword>
<dbReference type="InterPro" id="IPR009734">
    <property type="entry name" value="Myoviridae_GpU"/>
</dbReference>
<dbReference type="KEGG" id="cpin:CPIN18020_0250"/>
<dbReference type="AlphaFoldDB" id="A0A1S6U888"/>
<evidence type="ECO:0000313" key="2">
    <source>
        <dbReference type="Proteomes" id="UP000190868"/>
    </source>
</evidence>
<organism evidence="1 2">
    <name type="scientific">Campylobacter pinnipediorum subsp. caledonicus</name>
    <dbReference type="NCBI Taxonomy" id="1874362"/>
    <lineage>
        <taxon>Bacteria</taxon>
        <taxon>Pseudomonadati</taxon>
        <taxon>Campylobacterota</taxon>
        <taxon>Epsilonproteobacteria</taxon>
        <taxon>Campylobacterales</taxon>
        <taxon>Campylobacteraceae</taxon>
        <taxon>Campylobacter</taxon>
    </lineage>
</organism>
<proteinExistence type="predicted"/>
<protein>
    <submittedName>
        <fullName evidence="1">Phage P2 GpU family protein</fullName>
    </submittedName>
</protein>
<reference evidence="2" key="1">
    <citation type="submission" date="2016-09" db="EMBL/GenBank/DDBJ databases">
        <title>Comparative genomics of the Campylobacter concisus group.</title>
        <authorList>
            <person name="Miller W.G."/>
            <person name="Yee E."/>
            <person name="Chapman M.H."/>
            <person name="Huynh S."/>
            <person name="Bono J.L."/>
            <person name="On S.L.W."/>
            <person name="StLeger J."/>
            <person name="Foster G."/>
            <person name="Parker C.T."/>
        </authorList>
    </citation>
    <scope>NUCLEOTIDE SEQUENCE [LARGE SCALE GENOMIC DNA]</scope>
    <source>
        <strain evidence="2">RM18021</strain>
    </source>
</reference>
<name>A0A1S6U888_9BACT</name>
<gene>
    <name evidence="1" type="ORF">CPIN18021_1110</name>
</gene>
<evidence type="ECO:0000313" key="1">
    <source>
        <dbReference type="EMBL" id="AQW87909.1"/>
    </source>
</evidence>
<dbReference type="GeneID" id="56565890"/>